<dbReference type="AlphaFoldDB" id="A0AAV4XWG6"/>
<keyword evidence="2" id="KW-1185">Reference proteome</keyword>
<dbReference type="EMBL" id="BPLR01018425">
    <property type="protein sequence ID" value="GIY99502.1"/>
    <property type="molecule type" value="Genomic_DNA"/>
</dbReference>
<evidence type="ECO:0000313" key="2">
    <source>
        <dbReference type="Proteomes" id="UP001054945"/>
    </source>
</evidence>
<sequence>MVRNKRHCSISQNIDHLNLTHLHVFFDNSASKTLAGQPLAPGSAWPTLEFILATGSQKQPNGDSQMIGMICYCIILSSELLKCTSSGMTTLLTLGAKVKSELQMEKGHGQAPATTGASLCVWKWLSHRFRCQCVEETS</sequence>
<dbReference type="Proteomes" id="UP001054945">
    <property type="component" value="Unassembled WGS sequence"/>
</dbReference>
<gene>
    <name evidence="1" type="ORF">CEXT_60001</name>
</gene>
<reference evidence="1 2" key="1">
    <citation type="submission" date="2021-06" db="EMBL/GenBank/DDBJ databases">
        <title>Caerostris extrusa draft genome.</title>
        <authorList>
            <person name="Kono N."/>
            <person name="Arakawa K."/>
        </authorList>
    </citation>
    <scope>NUCLEOTIDE SEQUENCE [LARGE SCALE GENOMIC DNA]</scope>
</reference>
<proteinExistence type="predicted"/>
<accession>A0AAV4XWG6</accession>
<name>A0AAV4XWG6_CAEEX</name>
<comment type="caution">
    <text evidence="1">The sequence shown here is derived from an EMBL/GenBank/DDBJ whole genome shotgun (WGS) entry which is preliminary data.</text>
</comment>
<organism evidence="1 2">
    <name type="scientific">Caerostris extrusa</name>
    <name type="common">Bark spider</name>
    <name type="synonym">Caerostris bankana</name>
    <dbReference type="NCBI Taxonomy" id="172846"/>
    <lineage>
        <taxon>Eukaryota</taxon>
        <taxon>Metazoa</taxon>
        <taxon>Ecdysozoa</taxon>
        <taxon>Arthropoda</taxon>
        <taxon>Chelicerata</taxon>
        <taxon>Arachnida</taxon>
        <taxon>Araneae</taxon>
        <taxon>Araneomorphae</taxon>
        <taxon>Entelegynae</taxon>
        <taxon>Araneoidea</taxon>
        <taxon>Araneidae</taxon>
        <taxon>Caerostris</taxon>
    </lineage>
</organism>
<evidence type="ECO:0000313" key="1">
    <source>
        <dbReference type="EMBL" id="GIY99502.1"/>
    </source>
</evidence>
<protein>
    <submittedName>
        <fullName evidence="1">Uncharacterized protein</fullName>
    </submittedName>
</protein>